<proteinExistence type="predicted"/>
<dbReference type="InterPro" id="IPR007730">
    <property type="entry name" value="SPOR-like_dom"/>
</dbReference>
<evidence type="ECO:0000256" key="2">
    <source>
        <dbReference type="SAM" id="Phobius"/>
    </source>
</evidence>
<evidence type="ECO:0000313" key="4">
    <source>
        <dbReference type="EMBL" id="MDQ0504438.1"/>
    </source>
</evidence>
<comment type="caution">
    <text evidence="4">The sequence shown here is derived from an EMBL/GenBank/DDBJ whole genome shotgun (WGS) entry which is preliminary data.</text>
</comment>
<feature type="domain" description="SPOR" evidence="3">
    <location>
        <begin position="324"/>
        <end position="409"/>
    </location>
</feature>
<feature type="compositionally biased region" description="Low complexity" evidence="1">
    <location>
        <begin position="272"/>
        <end position="289"/>
    </location>
</feature>
<gene>
    <name evidence="4" type="ORF">QOZ94_001212</name>
</gene>
<organism evidence="4 5">
    <name type="scientific">Xanthobacter agilis</name>
    <dbReference type="NCBI Taxonomy" id="47492"/>
    <lineage>
        <taxon>Bacteria</taxon>
        <taxon>Pseudomonadati</taxon>
        <taxon>Pseudomonadota</taxon>
        <taxon>Alphaproteobacteria</taxon>
        <taxon>Hyphomicrobiales</taxon>
        <taxon>Xanthobacteraceae</taxon>
        <taxon>Xanthobacter</taxon>
    </lineage>
</organism>
<dbReference type="EMBL" id="JAUSVY010000002">
    <property type="protein sequence ID" value="MDQ0504438.1"/>
    <property type="molecule type" value="Genomic_DNA"/>
</dbReference>
<name>A0ABU0LBC8_XANAG</name>
<sequence>MPPRTAGEPVDRSATSVRLGYGSLAHQAQVPPVGGRPVSERRPASEGDDAFDERPTRSAKVRAAAPEEPRRPPIQVQPPLQPQAYAPAQEQAAGYAYASPRRPEGEEDYEDYDEAYDPQYGEDGYMPPHGEEVYDGDAKRRKGRSALLLVAAVLGIIVAGTAGVFAYRMAVQGSSVSVSGGPPVIRADTAPSKIMSPPNSTPQDAQQKLIYDRVGAGAGGNEKMLPREEQPVDVNTAALRSATPAATDPVINSLSTEPKRVRTLTVRADGTVAPESSAQPSAPAGGPSAGVQALQAYAASQMPGAPPTLVTVPAGNAKIEAPPVTRGGDYVVQVASQRSEADAMGSWKALQTRYPNLLGTYSAAVKKADLGDRGIYYRAQVGPFASKDQANDLCQSLRAQGGDCMVTRN</sequence>
<dbReference type="Pfam" id="PF05036">
    <property type="entry name" value="SPOR"/>
    <property type="match status" value="1"/>
</dbReference>
<reference evidence="4 5" key="1">
    <citation type="submission" date="2023-07" db="EMBL/GenBank/DDBJ databases">
        <title>Genomic Encyclopedia of Type Strains, Phase IV (KMG-IV): sequencing the most valuable type-strain genomes for metagenomic binning, comparative biology and taxonomic classification.</title>
        <authorList>
            <person name="Goeker M."/>
        </authorList>
    </citation>
    <scope>NUCLEOTIDE SEQUENCE [LARGE SCALE GENOMIC DNA]</scope>
    <source>
        <strain evidence="4 5">DSM 3770</strain>
    </source>
</reference>
<dbReference type="Proteomes" id="UP001241747">
    <property type="component" value="Unassembled WGS sequence"/>
</dbReference>
<dbReference type="PROSITE" id="PS51724">
    <property type="entry name" value="SPOR"/>
    <property type="match status" value="1"/>
</dbReference>
<evidence type="ECO:0000256" key="1">
    <source>
        <dbReference type="SAM" id="MobiDB-lite"/>
    </source>
</evidence>
<protein>
    <recommendedName>
        <fullName evidence="3">SPOR domain-containing protein</fullName>
    </recommendedName>
</protein>
<dbReference type="RefSeq" id="WP_237345075.1">
    <property type="nucleotide sequence ID" value="NZ_JABWGX010000007.1"/>
</dbReference>
<accession>A0ABU0LBC8</accession>
<feature type="transmembrane region" description="Helical" evidence="2">
    <location>
        <begin position="146"/>
        <end position="167"/>
    </location>
</feature>
<keyword evidence="2" id="KW-0472">Membrane</keyword>
<feature type="compositionally biased region" description="Low complexity" evidence="1">
    <location>
        <begin position="82"/>
        <end position="98"/>
    </location>
</feature>
<evidence type="ECO:0000313" key="5">
    <source>
        <dbReference type="Proteomes" id="UP001241747"/>
    </source>
</evidence>
<keyword evidence="2" id="KW-1133">Transmembrane helix</keyword>
<dbReference type="InterPro" id="IPR036680">
    <property type="entry name" value="SPOR-like_sf"/>
</dbReference>
<dbReference type="SUPFAM" id="SSF110997">
    <property type="entry name" value="Sporulation related repeat"/>
    <property type="match status" value="1"/>
</dbReference>
<keyword evidence="2" id="KW-0812">Transmembrane</keyword>
<dbReference type="Gene3D" id="3.30.70.1070">
    <property type="entry name" value="Sporulation related repeat"/>
    <property type="match status" value="1"/>
</dbReference>
<keyword evidence="5" id="KW-1185">Reference proteome</keyword>
<feature type="region of interest" description="Disordered" evidence="1">
    <location>
        <begin position="241"/>
        <end position="289"/>
    </location>
</feature>
<feature type="region of interest" description="Disordered" evidence="1">
    <location>
        <begin position="1"/>
        <end position="108"/>
    </location>
</feature>
<evidence type="ECO:0000259" key="3">
    <source>
        <dbReference type="PROSITE" id="PS51724"/>
    </source>
</evidence>